<dbReference type="AlphaFoldDB" id="A0A432PRJ5"/>
<organism evidence="1 2">
    <name type="scientific">Rhizobium vallis</name>
    <dbReference type="NCBI Taxonomy" id="634290"/>
    <lineage>
        <taxon>Bacteria</taxon>
        <taxon>Pseudomonadati</taxon>
        <taxon>Pseudomonadota</taxon>
        <taxon>Alphaproteobacteria</taxon>
        <taxon>Hyphomicrobiales</taxon>
        <taxon>Rhizobiaceae</taxon>
        <taxon>Rhizobium/Agrobacterium group</taxon>
        <taxon>Rhizobium</taxon>
    </lineage>
</organism>
<comment type="caution">
    <text evidence="1">The sequence shown here is derived from an EMBL/GenBank/DDBJ whole genome shotgun (WGS) entry which is preliminary data.</text>
</comment>
<reference evidence="2" key="1">
    <citation type="submission" date="2018-11" db="EMBL/GenBank/DDBJ databases">
        <title>Rhizobium chutanense sp. nov., isolated from root nodules of Phaseolus vulgaris in China.</title>
        <authorList>
            <person name="Huo Y."/>
        </authorList>
    </citation>
    <scope>NUCLEOTIDE SEQUENCE [LARGE SCALE GENOMIC DNA]</scope>
    <source>
        <strain evidence="2">CCBAU 65647</strain>
    </source>
</reference>
<proteinExistence type="predicted"/>
<protein>
    <submittedName>
        <fullName evidence="1">Uncharacterized protein</fullName>
    </submittedName>
</protein>
<name>A0A432PRJ5_9HYPH</name>
<keyword evidence="2" id="KW-1185">Reference proteome</keyword>
<accession>A0A432PRJ5</accession>
<gene>
    <name evidence="1" type="ORF">EFQ99_02710</name>
</gene>
<dbReference type="EMBL" id="RJTH01000001">
    <property type="protein sequence ID" value="RUM27130.1"/>
    <property type="molecule type" value="Genomic_DNA"/>
</dbReference>
<evidence type="ECO:0000313" key="2">
    <source>
        <dbReference type="Proteomes" id="UP000278823"/>
    </source>
</evidence>
<evidence type="ECO:0000313" key="1">
    <source>
        <dbReference type="EMBL" id="RUM27130.1"/>
    </source>
</evidence>
<sequence>MVMRKAALAEKTLARQVLDDVMQGIDLIAENEDLLTFGPLFGEEAYQAIMRRLEIAGLVYVDDYFGLDFLVPHWAGIGVQWR</sequence>
<dbReference type="Proteomes" id="UP000278823">
    <property type="component" value="Unassembled WGS sequence"/>
</dbReference>